<reference evidence="2 3" key="1">
    <citation type="submission" date="2024-05" db="EMBL/GenBank/DDBJ databases">
        <title>Roseateles sp. 2.12 16S ribosomal RNA gene Genome sequencing and assembly.</title>
        <authorList>
            <person name="Woo H."/>
        </authorList>
    </citation>
    <scope>NUCLEOTIDE SEQUENCE [LARGE SCALE GENOMIC DNA]</scope>
    <source>
        <strain evidence="2 3">2.12</strain>
    </source>
</reference>
<sequence length="415" mass="45675">MTRPRYLLGAAPDARLEEVLQRLSVQPAWQPFDERVLAFVRRFSQRLLTSPEIRRFPELAALGHWFRGAQLRDLAQRHAPQAGDHLLLGRGLAFHLAPSNVDSVFMYSWLLSLLAGNVNLVRVSQQPSEGQDFLVEMLRSTLDEDVGDAVRERFVLLTYAHDEQLTRQISQACMLRVVWGGDATVQAIRAIALRPTAVEVCFPDRFSACAIRAQAVLEASDAALDQLAADFFNDAFWFAQQACSSPRLVAWIGTDEAAEAAAARFWPALRQVLARRQPQDSEAACMARLAASFEFAAAGLARPAEPGMPAAALPTRLRLESLLDAEARALHCGHGLFLELQLPELAALAAHLSDKEQTLAVHGFSREALLELVQVLPARALDRLCPIGQALAFAPTWDGVDLISAFSRKLLLPPP</sequence>
<proteinExistence type="predicted"/>
<evidence type="ECO:0000313" key="2">
    <source>
        <dbReference type="EMBL" id="MEO3715574.1"/>
    </source>
</evidence>
<protein>
    <submittedName>
        <fullName evidence="2">Acyl-CoA reductase</fullName>
    </submittedName>
</protein>
<dbReference type="Proteomes" id="UP001462640">
    <property type="component" value="Unassembled WGS sequence"/>
</dbReference>
<evidence type="ECO:0000256" key="1">
    <source>
        <dbReference type="ARBA" id="ARBA00022857"/>
    </source>
</evidence>
<accession>A0ABV0GKX5</accession>
<keyword evidence="3" id="KW-1185">Reference proteome</keyword>
<evidence type="ECO:0000313" key="3">
    <source>
        <dbReference type="Proteomes" id="UP001462640"/>
    </source>
</evidence>
<dbReference type="EMBL" id="JBDPZC010000015">
    <property type="protein sequence ID" value="MEO3715574.1"/>
    <property type="molecule type" value="Genomic_DNA"/>
</dbReference>
<dbReference type="Pfam" id="PF05893">
    <property type="entry name" value="LuxC"/>
    <property type="match status" value="1"/>
</dbReference>
<name>A0ABV0GKX5_9BURK</name>
<keyword evidence="1" id="KW-0521">NADP</keyword>
<gene>
    <name evidence="2" type="ORF">ABDJ40_22605</name>
</gene>
<organism evidence="2 3">
    <name type="scientific">Roseateles flavus</name>
    <dbReference type="NCBI Taxonomy" id="3149041"/>
    <lineage>
        <taxon>Bacteria</taxon>
        <taxon>Pseudomonadati</taxon>
        <taxon>Pseudomonadota</taxon>
        <taxon>Betaproteobacteria</taxon>
        <taxon>Burkholderiales</taxon>
        <taxon>Sphaerotilaceae</taxon>
        <taxon>Roseateles</taxon>
    </lineage>
</organism>
<comment type="caution">
    <text evidence="2">The sequence shown here is derived from an EMBL/GenBank/DDBJ whole genome shotgun (WGS) entry which is preliminary data.</text>
</comment>
<dbReference type="InterPro" id="IPR008670">
    <property type="entry name" value="CoA_reduct_LuxC"/>
</dbReference>
<dbReference type="RefSeq" id="WP_269630827.1">
    <property type="nucleotide sequence ID" value="NZ_JBDPZC010000015.1"/>
</dbReference>